<dbReference type="GO" id="GO:0015344">
    <property type="term" value="F:siderophore uptake transmembrane transporter activity"/>
    <property type="evidence" value="ECO:0007669"/>
    <property type="project" value="TreeGrafter"/>
</dbReference>
<evidence type="ECO:0000313" key="10">
    <source>
        <dbReference type="Proteomes" id="UP000000343"/>
    </source>
</evidence>
<dbReference type="InterPro" id="IPR057601">
    <property type="entry name" value="Oar-like_b-barrel"/>
</dbReference>
<dbReference type="OrthoDB" id="97893at2"/>
<evidence type="ECO:0000256" key="4">
    <source>
        <dbReference type="ARBA" id="ARBA00022692"/>
    </source>
</evidence>
<dbReference type="InterPro" id="IPR036942">
    <property type="entry name" value="Beta-barrel_TonB_sf"/>
</dbReference>
<dbReference type="InterPro" id="IPR008969">
    <property type="entry name" value="CarboxyPept-like_regulatory"/>
</dbReference>
<dbReference type="Gene3D" id="2.60.40.1120">
    <property type="entry name" value="Carboxypeptidase-like, regulatory domain"/>
    <property type="match status" value="1"/>
</dbReference>
<keyword evidence="5" id="KW-0472">Membrane</keyword>
<dbReference type="PANTHER" id="PTHR30069">
    <property type="entry name" value="TONB-DEPENDENT OUTER MEMBRANE RECEPTOR"/>
    <property type="match status" value="1"/>
</dbReference>
<proteinExistence type="predicted"/>
<evidence type="ECO:0000256" key="7">
    <source>
        <dbReference type="SAM" id="SignalP"/>
    </source>
</evidence>
<dbReference type="Proteomes" id="UP000000343">
    <property type="component" value="Chromosome"/>
</dbReference>
<organism evidence="10">
    <name type="scientific">Granulicella tundricola (strain ATCC BAA-1859 / DSM 23138 / MP5ACTX9)</name>
    <dbReference type="NCBI Taxonomy" id="1198114"/>
    <lineage>
        <taxon>Bacteria</taxon>
        <taxon>Pseudomonadati</taxon>
        <taxon>Acidobacteriota</taxon>
        <taxon>Terriglobia</taxon>
        <taxon>Terriglobales</taxon>
        <taxon>Acidobacteriaceae</taxon>
        <taxon>Granulicella</taxon>
    </lineage>
</organism>
<dbReference type="STRING" id="1198114.AciX9_1225"/>
<dbReference type="RefSeq" id="WP_013579611.1">
    <property type="nucleotide sequence ID" value="NC_015064.1"/>
</dbReference>
<evidence type="ECO:0000256" key="5">
    <source>
        <dbReference type="ARBA" id="ARBA00023136"/>
    </source>
</evidence>
<keyword evidence="3" id="KW-1134">Transmembrane beta strand</keyword>
<keyword evidence="7" id="KW-0732">Signal</keyword>
<accession>E8X4G1</accession>
<reference evidence="10" key="1">
    <citation type="submission" date="2011-01" db="EMBL/GenBank/DDBJ databases">
        <title>Complete sequence of chromosome of Acidobacterium sp. MP5ACTX9.</title>
        <authorList>
            <consortium name="US DOE Joint Genome Institute"/>
            <person name="Lucas S."/>
            <person name="Copeland A."/>
            <person name="Lapidus A."/>
            <person name="Cheng J.-F."/>
            <person name="Goodwin L."/>
            <person name="Pitluck S."/>
            <person name="Teshima H."/>
            <person name="Detter J.C."/>
            <person name="Han C."/>
            <person name="Tapia R."/>
            <person name="Land M."/>
            <person name="Hauser L."/>
            <person name="Kyrpides N."/>
            <person name="Ivanova N."/>
            <person name="Ovchinnikova G."/>
            <person name="Pagani I."/>
            <person name="Rawat S.R."/>
            <person name="Mannisto M."/>
            <person name="Haggblom M.M."/>
            <person name="Woyke T."/>
        </authorList>
    </citation>
    <scope>NUCLEOTIDE SEQUENCE [LARGE SCALE GENOMIC DNA]</scope>
    <source>
        <strain evidence="10">MP5ACTX9</strain>
    </source>
</reference>
<feature type="chain" id="PRO_5003234159" evidence="7">
    <location>
        <begin position="22"/>
        <end position="1126"/>
    </location>
</feature>
<dbReference type="HOGENOM" id="CLU_006298_0_0_0"/>
<feature type="domain" description="TonB-dependent transporter Oar-like beta-barrel" evidence="8">
    <location>
        <begin position="231"/>
        <end position="1119"/>
    </location>
</feature>
<evidence type="ECO:0000259" key="8">
    <source>
        <dbReference type="Pfam" id="PF25183"/>
    </source>
</evidence>
<keyword evidence="10" id="KW-1185">Reference proteome</keyword>
<evidence type="ECO:0000256" key="2">
    <source>
        <dbReference type="ARBA" id="ARBA00022448"/>
    </source>
</evidence>
<feature type="signal peptide" evidence="7">
    <location>
        <begin position="1"/>
        <end position="21"/>
    </location>
</feature>
<name>E8X4G1_GRATM</name>
<keyword evidence="2" id="KW-0813">Transport</keyword>
<evidence type="ECO:0000256" key="1">
    <source>
        <dbReference type="ARBA" id="ARBA00004571"/>
    </source>
</evidence>
<dbReference type="AlphaFoldDB" id="E8X4G1"/>
<evidence type="ECO:0000256" key="6">
    <source>
        <dbReference type="ARBA" id="ARBA00023237"/>
    </source>
</evidence>
<comment type="subcellular location">
    <subcellularLocation>
        <location evidence="1">Cell outer membrane</location>
        <topology evidence="1">Multi-pass membrane protein</topology>
    </subcellularLocation>
</comment>
<dbReference type="PaxDb" id="1198114-AciX9_1225"/>
<evidence type="ECO:0000256" key="3">
    <source>
        <dbReference type="ARBA" id="ARBA00022452"/>
    </source>
</evidence>
<protein>
    <submittedName>
        <fullName evidence="9">Cna B domain protein</fullName>
    </submittedName>
</protein>
<dbReference type="PANTHER" id="PTHR30069:SF46">
    <property type="entry name" value="OAR PROTEIN"/>
    <property type="match status" value="1"/>
</dbReference>
<dbReference type="GO" id="GO:0009279">
    <property type="term" value="C:cell outer membrane"/>
    <property type="evidence" value="ECO:0007669"/>
    <property type="project" value="UniProtKB-SubCell"/>
</dbReference>
<dbReference type="eggNOG" id="COG3485">
    <property type="taxonomic scope" value="Bacteria"/>
</dbReference>
<dbReference type="SUPFAM" id="SSF49464">
    <property type="entry name" value="Carboxypeptidase regulatory domain-like"/>
    <property type="match status" value="1"/>
</dbReference>
<dbReference type="SUPFAM" id="SSF56935">
    <property type="entry name" value="Porins"/>
    <property type="match status" value="1"/>
</dbReference>
<dbReference type="Pfam" id="PF25183">
    <property type="entry name" value="OMP_b-brl_4"/>
    <property type="match status" value="1"/>
</dbReference>
<keyword evidence="4" id="KW-0812">Transmembrane</keyword>
<dbReference type="Gene3D" id="2.40.170.20">
    <property type="entry name" value="TonB-dependent receptor, beta-barrel domain"/>
    <property type="match status" value="1"/>
</dbReference>
<dbReference type="EMBL" id="CP002480">
    <property type="protein sequence ID" value="ADW68288.1"/>
    <property type="molecule type" value="Genomic_DNA"/>
</dbReference>
<dbReference type="KEGG" id="acm:AciX9_1225"/>
<evidence type="ECO:0000313" key="9">
    <source>
        <dbReference type="EMBL" id="ADW68288.1"/>
    </source>
</evidence>
<dbReference type="GO" id="GO:0044718">
    <property type="term" value="P:siderophore transmembrane transport"/>
    <property type="evidence" value="ECO:0007669"/>
    <property type="project" value="TreeGrafter"/>
</dbReference>
<gene>
    <name evidence="9" type="ordered locus">AciX9_1225</name>
</gene>
<dbReference type="InterPro" id="IPR039426">
    <property type="entry name" value="TonB-dep_rcpt-like"/>
</dbReference>
<keyword evidence="6" id="KW-0998">Cell outer membrane</keyword>
<sequence>MKLHPIVSASLFAISASAAYAQVAADLQGRVVDASGAAVPNAAITLRSAATAIPQQTTSSSAGDYTFTHLVPGTYTLDVTAPGFQHLSRRGVTVIVGQTVTADLPLVVGSETQSVTVTADAPLLQQATSNIETNIPGTTVAAMPLNTRNFIQLATLAPGVELPPGTLLPRINGGRPRTNEYIYDGISALQPEPGQVAYFPIVDDIQAFTIEADNVPAEFGRFNGGVVNVATRSGSNQIHGSLFEYFRNEILNARNYFSPAATVPRKPEYRRNLYGATLGAPILHNRLFVFGDYQGVKQLIGKTVTSTVPTLAERGLVTPSVYSFAGVSKIYNPFAATTTGGRTIRTEFANDSINCALIKCDPAALALLARYPLPLTTALANNYSRTANDADHQNQFDFRVDGAFRSRDRAFGRYSYYNEVEQPITFLPDGSGPAVTGIIGTGAVSGLTSILGQQAVFGETHTFTDHLLNDAHVGYTRRGNISSGPSLANTASTALGIPGIPTNAAFNNALPLFTFSAGAFQQFGPAASTFANFQTAVWQFTDSVNFTRGRHALKFGVDYRWYQLNTIAPPNPTGSFAFTTTGTNTQSTAAAATTGGNALASFLLGQVDTFSIDLQTSKLRPRDHIQEYFVQDDWRATDRLTFNIGARWTLHFPSTEKNNQGAIFNLATQQLDYVGVNGNSKSARQLHYTNVAPRLGLTYLVDPKTVIRAGFGIVFIDQSGITTPFTVPQFPFIQNVQQATQDSISSPFTLSNGPTVAPIALTPSAGLGQSVYTANRTAGSGYVQQWNLAFQRQVTNNLSVDVAYVGSHIVHVGIPDSNLNQLTQAQLTAGGTALQTKVTNPYAGQLPGTLGAATISNAQLLKPYPRFQNVATYRNNSGTTNYNAIEAKVEQRLTKGMYLLAAYTHSKLIDDASSVFSSTVLSSPNTSSLIAADAFTPRLERDSSNGDMPNVTSLSAIYDLPAGRNHRFANNAIGNTLLGGWQLNAIMSLQSGMPVTVTQATNNNAFAGFSLQRPNLIANPKFAPELRSPGKFFNTAAFQAAPTFVIGNASRNPVRGPAFRDLDAALVKHTHIGDRTDVEFRAEIFDITNTPAFAQPNGSVGNAAFGSITATTTDPRVVQFALRLSR</sequence>
<dbReference type="Pfam" id="PF13620">
    <property type="entry name" value="CarboxypepD_reg"/>
    <property type="match status" value="1"/>
</dbReference>